<evidence type="ECO:0000259" key="19">
    <source>
        <dbReference type="Pfam" id="PF00884"/>
    </source>
</evidence>
<keyword evidence="10" id="KW-0378">Hydrolase</keyword>
<evidence type="ECO:0000256" key="17">
    <source>
        <dbReference type="ARBA" id="ARBA00033059"/>
    </source>
</evidence>
<dbReference type="FunFam" id="3.40.720.10:FF:000021">
    <property type="entry name" value="Galactosamine (N-acetyl)-6-sulfatase"/>
    <property type="match status" value="1"/>
</dbReference>
<name>A0A8S4NGM3_OWEFU</name>
<evidence type="ECO:0000256" key="14">
    <source>
        <dbReference type="ARBA" id="ARBA00023228"/>
    </source>
</evidence>
<dbReference type="Gene3D" id="3.40.720.10">
    <property type="entry name" value="Alkaline Phosphatase, subunit A"/>
    <property type="match status" value="1"/>
</dbReference>
<keyword evidence="9 18" id="KW-0732">Signal</keyword>
<keyword evidence="13" id="KW-0325">Glycoprotein</keyword>
<proteinExistence type="inferred from homology"/>
<sequence>MEVLFWKCFVLIFVIKCGFGSSRPNIIIMLMDDMGWGDLGVFGHPAKETPNLDKMAAEGMLFPDFYASNPLCSPSRAALLTGRLPIRNGFYTTNAHARNGYTPQIIVGGIGDDELLLPEILSTVGYRNKLVGKWHLGHQSQFHPLKHGFHEWFGAPNCHFGPYNNRDTPNIPVYKNENMVGRYYEEFNINRQTGESNLTILYKNEAIDFIHEQTKSNMGNPFFLYWAPDATHTPLYASKKFLGTSQRGLYGDAVRELDDSVGAILETLHDLDIADNTFVFFSSDNGGALVSKDHVDVINQIFCIFYVGGCNGPFLCGKETTYEGGMREPSIAWWPNHIQSGQISHQTGSHMDLFTTALELAGLQPPTDRTIDGSTLIPALLNNTHEKRPVFFYRGNELMAMRFGLYKIHRWTWTNGYDEFDKGIDFCRGEDVEGVTTHKQTNHTIQPLLFHLGRDPGEKYPIKPKTPEYNQVMLTMLKIVDKHMYNLKPGKPQLNWCDNAVQNWSPPGCEKLGKCLKKPRSNPELCTWPH</sequence>
<keyword evidence="8" id="KW-0479">Metal-binding</keyword>
<comment type="catalytic activity">
    <reaction evidence="1">
        <text>Hydrolysis of the 6-sulfate groups of the N-acetyl-D-galactosamine 6-sulfate units of chondroitin sulfate and of the D-galactose 6-sulfate units of keratan sulfate.</text>
        <dbReference type="EC" id="3.1.6.4"/>
    </reaction>
</comment>
<organism evidence="20 21">
    <name type="scientific">Owenia fusiformis</name>
    <name type="common">Polychaete worm</name>
    <dbReference type="NCBI Taxonomy" id="6347"/>
    <lineage>
        <taxon>Eukaryota</taxon>
        <taxon>Metazoa</taxon>
        <taxon>Spiralia</taxon>
        <taxon>Lophotrochozoa</taxon>
        <taxon>Annelida</taxon>
        <taxon>Polychaeta</taxon>
        <taxon>Sedentaria</taxon>
        <taxon>Canalipalpata</taxon>
        <taxon>Sabellida</taxon>
        <taxon>Oweniida</taxon>
        <taxon>Oweniidae</taxon>
        <taxon>Owenia</taxon>
    </lineage>
</organism>
<keyword evidence="12" id="KW-1015">Disulfide bond</keyword>
<evidence type="ECO:0000256" key="16">
    <source>
        <dbReference type="ARBA" id="ARBA00032952"/>
    </source>
</evidence>
<evidence type="ECO:0000256" key="15">
    <source>
        <dbReference type="ARBA" id="ARBA00030478"/>
    </source>
</evidence>
<dbReference type="AlphaFoldDB" id="A0A8S4NGM3"/>
<feature type="domain" description="Sulfatase N-terminal" evidence="19">
    <location>
        <begin position="24"/>
        <end position="362"/>
    </location>
</feature>
<feature type="signal peptide" evidence="18">
    <location>
        <begin position="1"/>
        <end position="22"/>
    </location>
</feature>
<feature type="chain" id="PRO_5035714729" description="N-acetylgalactosamine-6-sulfatase" evidence="18">
    <location>
        <begin position="23"/>
        <end position="530"/>
    </location>
</feature>
<evidence type="ECO:0000256" key="9">
    <source>
        <dbReference type="ARBA" id="ARBA00022729"/>
    </source>
</evidence>
<dbReference type="PROSITE" id="PS00523">
    <property type="entry name" value="SULFATASE_1"/>
    <property type="match status" value="1"/>
</dbReference>
<keyword evidence="11" id="KW-0106">Calcium</keyword>
<dbReference type="Proteomes" id="UP000749559">
    <property type="component" value="Unassembled WGS sequence"/>
</dbReference>
<evidence type="ECO:0000313" key="20">
    <source>
        <dbReference type="EMBL" id="CAH1779358.1"/>
    </source>
</evidence>
<dbReference type="Gene3D" id="3.30.1120.10">
    <property type="match status" value="1"/>
</dbReference>
<comment type="cofactor">
    <cofactor evidence="2">
        <name>Ca(2+)</name>
        <dbReference type="ChEBI" id="CHEBI:29108"/>
    </cofactor>
</comment>
<reference evidence="20" key="1">
    <citation type="submission" date="2022-03" db="EMBL/GenBank/DDBJ databases">
        <authorList>
            <person name="Martin C."/>
        </authorList>
    </citation>
    <scope>NUCLEOTIDE SEQUENCE</scope>
</reference>
<dbReference type="GO" id="GO:0005764">
    <property type="term" value="C:lysosome"/>
    <property type="evidence" value="ECO:0007669"/>
    <property type="project" value="UniProtKB-SubCell"/>
</dbReference>
<evidence type="ECO:0000256" key="12">
    <source>
        <dbReference type="ARBA" id="ARBA00023157"/>
    </source>
</evidence>
<dbReference type="PANTHER" id="PTHR42693:SF47">
    <property type="entry name" value="N-ACETYLGALACTOSAMINE-6-SULFATASE"/>
    <property type="match status" value="1"/>
</dbReference>
<evidence type="ECO:0000256" key="4">
    <source>
        <dbReference type="ARBA" id="ARBA00008779"/>
    </source>
</evidence>
<evidence type="ECO:0000256" key="10">
    <source>
        <dbReference type="ARBA" id="ARBA00022801"/>
    </source>
</evidence>
<dbReference type="Pfam" id="PF14707">
    <property type="entry name" value="Sulfatase_C"/>
    <property type="match status" value="1"/>
</dbReference>
<dbReference type="Pfam" id="PF00884">
    <property type="entry name" value="Sulfatase"/>
    <property type="match status" value="1"/>
</dbReference>
<protein>
    <recommendedName>
        <fullName evidence="7">N-acetylgalactosamine-6-sulfatase</fullName>
        <ecNumber evidence="6">3.1.6.4</ecNumber>
    </recommendedName>
    <alternativeName>
        <fullName evidence="17">Chondroitinsulfatase</fullName>
    </alternativeName>
    <alternativeName>
        <fullName evidence="15">Galactose-6-sulfate sulfatase</fullName>
    </alternativeName>
    <alternativeName>
        <fullName evidence="16">N-acetylgalactosamine-6-sulfate sulfatase</fullName>
    </alternativeName>
</protein>
<dbReference type="GO" id="GO:0046872">
    <property type="term" value="F:metal ion binding"/>
    <property type="evidence" value="ECO:0007669"/>
    <property type="project" value="UniProtKB-KW"/>
</dbReference>
<dbReference type="FunFam" id="3.30.1120.10:FF:000004">
    <property type="entry name" value="Galactosamine (N-acetyl)-6-sulfatase"/>
    <property type="match status" value="1"/>
</dbReference>
<dbReference type="EMBL" id="CAIIXF020000003">
    <property type="protein sequence ID" value="CAH1779358.1"/>
    <property type="molecule type" value="Genomic_DNA"/>
</dbReference>
<comment type="similarity">
    <text evidence="4">Belongs to the sulfatase family.</text>
</comment>
<comment type="caution">
    <text evidence="20">The sequence shown here is derived from an EMBL/GenBank/DDBJ whole genome shotgun (WGS) entry which is preliminary data.</text>
</comment>
<dbReference type="GO" id="GO:0043890">
    <property type="term" value="F:N-acetylgalactosamine-6-sulfatase activity"/>
    <property type="evidence" value="ECO:0007669"/>
    <property type="project" value="UniProtKB-EC"/>
</dbReference>
<keyword evidence="14" id="KW-0458">Lysosome</keyword>
<evidence type="ECO:0000256" key="6">
    <source>
        <dbReference type="ARBA" id="ARBA00012117"/>
    </source>
</evidence>
<evidence type="ECO:0000256" key="8">
    <source>
        <dbReference type="ARBA" id="ARBA00022723"/>
    </source>
</evidence>
<gene>
    <name evidence="20" type="ORF">OFUS_LOCUS6173</name>
</gene>
<evidence type="ECO:0000313" key="21">
    <source>
        <dbReference type="Proteomes" id="UP000749559"/>
    </source>
</evidence>
<dbReference type="SUPFAM" id="SSF53649">
    <property type="entry name" value="Alkaline phosphatase-like"/>
    <property type="match status" value="1"/>
</dbReference>
<dbReference type="EC" id="3.1.6.4" evidence="6"/>
<accession>A0A8S4NGM3</accession>
<comment type="subcellular location">
    <subcellularLocation>
        <location evidence="3">Lysosome</location>
    </subcellularLocation>
</comment>
<evidence type="ECO:0000256" key="7">
    <source>
        <dbReference type="ARBA" id="ARBA00019527"/>
    </source>
</evidence>
<dbReference type="OrthoDB" id="103349at2759"/>
<dbReference type="InterPro" id="IPR024607">
    <property type="entry name" value="Sulfatase_CS"/>
</dbReference>
<comment type="subunit">
    <text evidence="5">Homodimer.</text>
</comment>
<evidence type="ECO:0000256" key="5">
    <source>
        <dbReference type="ARBA" id="ARBA00011738"/>
    </source>
</evidence>
<evidence type="ECO:0000256" key="2">
    <source>
        <dbReference type="ARBA" id="ARBA00001913"/>
    </source>
</evidence>
<dbReference type="InterPro" id="IPR000917">
    <property type="entry name" value="Sulfatase_N"/>
</dbReference>
<dbReference type="PANTHER" id="PTHR42693">
    <property type="entry name" value="ARYLSULFATASE FAMILY MEMBER"/>
    <property type="match status" value="1"/>
</dbReference>
<dbReference type="GO" id="GO:0004065">
    <property type="term" value="F:arylsulfatase activity"/>
    <property type="evidence" value="ECO:0007669"/>
    <property type="project" value="TreeGrafter"/>
</dbReference>
<evidence type="ECO:0000256" key="11">
    <source>
        <dbReference type="ARBA" id="ARBA00022837"/>
    </source>
</evidence>
<keyword evidence="21" id="KW-1185">Reference proteome</keyword>
<evidence type="ECO:0000256" key="18">
    <source>
        <dbReference type="SAM" id="SignalP"/>
    </source>
</evidence>
<evidence type="ECO:0000256" key="1">
    <source>
        <dbReference type="ARBA" id="ARBA00000027"/>
    </source>
</evidence>
<dbReference type="InterPro" id="IPR017850">
    <property type="entry name" value="Alkaline_phosphatase_core_sf"/>
</dbReference>
<dbReference type="InterPro" id="IPR050738">
    <property type="entry name" value="Sulfatase"/>
</dbReference>
<evidence type="ECO:0000256" key="3">
    <source>
        <dbReference type="ARBA" id="ARBA00004371"/>
    </source>
</evidence>
<evidence type="ECO:0000256" key="13">
    <source>
        <dbReference type="ARBA" id="ARBA00023180"/>
    </source>
</evidence>